<keyword evidence="8 19" id="KW-0169">Cobalamin biosynthesis</keyword>
<evidence type="ECO:0000256" key="1">
    <source>
        <dbReference type="ARBA" id="ARBA00001946"/>
    </source>
</evidence>
<dbReference type="EMBL" id="JAEQNB010000001">
    <property type="protein sequence ID" value="MBL0385820.1"/>
    <property type="molecule type" value="Genomic_DNA"/>
</dbReference>
<evidence type="ECO:0000256" key="9">
    <source>
        <dbReference type="ARBA" id="ARBA00022679"/>
    </source>
</evidence>
<dbReference type="InterPro" id="IPR003805">
    <property type="entry name" value="CobS"/>
</dbReference>
<comment type="cofactor">
    <cofactor evidence="1 19">
        <name>Mg(2+)</name>
        <dbReference type="ChEBI" id="CHEBI:18420"/>
    </cofactor>
</comment>
<dbReference type="PANTHER" id="PTHR34148">
    <property type="entry name" value="ADENOSYLCOBINAMIDE-GDP RIBAZOLETRANSFERASE"/>
    <property type="match status" value="1"/>
</dbReference>
<keyword evidence="13 19" id="KW-0472">Membrane</keyword>
<feature type="transmembrane region" description="Helical" evidence="19">
    <location>
        <begin position="133"/>
        <end position="155"/>
    </location>
</feature>
<dbReference type="HAMAP" id="MF_00719">
    <property type="entry name" value="CobS"/>
    <property type="match status" value="1"/>
</dbReference>
<name>A0ABS1J6M0_9BACL</name>
<dbReference type="Proteomes" id="UP000602284">
    <property type="component" value="Unassembled WGS sequence"/>
</dbReference>
<feature type="transmembrane region" description="Helical" evidence="19">
    <location>
        <begin position="57"/>
        <end position="76"/>
    </location>
</feature>
<comment type="similarity">
    <text evidence="4 19">Belongs to the CobS family.</text>
</comment>
<organism evidence="20 21">
    <name type="scientific">Tumebacillus amylolyticus</name>
    <dbReference type="NCBI Taxonomy" id="2801339"/>
    <lineage>
        <taxon>Bacteria</taxon>
        <taxon>Bacillati</taxon>
        <taxon>Bacillota</taxon>
        <taxon>Bacilli</taxon>
        <taxon>Bacillales</taxon>
        <taxon>Alicyclobacillaceae</taxon>
        <taxon>Tumebacillus</taxon>
    </lineage>
</organism>
<keyword evidence="7 19" id="KW-1003">Cell membrane</keyword>
<evidence type="ECO:0000256" key="8">
    <source>
        <dbReference type="ARBA" id="ARBA00022573"/>
    </source>
</evidence>
<keyword evidence="12 19" id="KW-1133">Transmembrane helix</keyword>
<evidence type="ECO:0000256" key="7">
    <source>
        <dbReference type="ARBA" id="ARBA00022475"/>
    </source>
</evidence>
<comment type="catalytic activity">
    <reaction evidence="18 19">
        <text>alpha-ribazole 5'-phosphate + adenosylcob(III)inamide-GDP = adenosylcob(III)alamin 5'-phosphate + GMP + H(+)</text>
        <dbReference type="Rhea" id="RHEA:23560"/>
        <dbReference type="ChEBI" id="CHEBI:15378"/>
        <dbReference type="ChEBI" id="CHEBI:57918"/>
        <dbReference type="ChEBI" id="CHEBI:58115"/>
        <dbReference type="ChEBI" id="CHEBI:60487"/>
        <dbReference type="ChEBI" id="CHEBI:60493"/>
        <dbReference type="EC" id="2.7.8.26"/>
    </reaction>
</comment>
<evidence type="ECO:0000256" key="19">
    <source>
        <dbReference type="HAMAP-Rule" id="MF_00719"/>
    </source>
</evidence>
<dbReference type="Pfam" id="PF02654">
    <property type="entry name" value="CobS"/>
    <property type="match status" value="1"/>
</dbReference>
<evidence type="ECO:0000256" key="11">
    <source>
        <dbReference type="ARBA" id="ARBA00022842"/>
    </source>
</evidence>
<sequence length="246" mass="26379">MNAFFHAVGFLTRLPVPKNLKTEAWSKSPPWYPFVGLIIGSLLACISYYLPFIAPPAVTALLLLSLWVFLTGGLHLDGLMDTADGFGSYRSKERILEIMKDSRVGGMGVLAAILVLGNKAAALFALQGQGQFLVIALVAAPLMGRLVMMMALYGFKYAREDGLAQSLRTESRVEGWVVFFFTLIVCLLVGGWAALLVCAVTASACGLLISSSLRKIGGLTGDVYGALCEVTETVVLLTLSVVGHWT</sequence>
<evidence type="ECO:0000256" key="12">
    <source>
        <dbReference type="ARBA" id="ARBA00022989"/>
    </source>
</evidence>
<evidence type="ECO:0000256" key="6">
    <source>
        <dbReference type="ARBA" id="ARBA00015850"/>
    </source>
</evidence>
<comment type="pathway">
    <text evidence="3 19">Cofactor biosynthesis; adenosylcobalamin biosynthesis; adenosylcobalamin from cob(II)yrinate a,c-diamide: step 7/7.</text>
</comment>
<feature type="transmembrane region" description="Helical" evidence="19">
    <location>
        <begin position="175"/>
        <end position="208"/>
    </location>
</feature>
<accession>A0ABS1J6M0</accession>
<evidence type="ECO:0000256" key="16">
    <source>
        <dbReference type="ARBA" id="ARBA00032853"/>
    </source>
</evidence>
<dbReference type="RefSeq" id="WP_201631339.1">
    <property type="nucleotide sequence ID" value="NZ_JAEQNB010000001.1"/>
</dbReference>
<feature type="transmembrane region" description="Helical" evidence="19">
    <location>
        <begin position="31"/>
        <end position="50"/>
    </location>
</feature>
<evidence type="ECO:0000256" key="2">
    <source>
        <dbReference type="ARBA" id="ARBA00004651"/>
    </source>
</evidence>
<reference evidence="20 21" key="1">
    <citation type="submission" date="2021-01" db="EMBL/GenBank/DDBJ databases">
        <title>Tumebacillus sp. strain ITR2 16S ribosomal RNA gene Genome sequencing and assembly.</title>
        <authorList>
            <person name="Kang M."/>
        </authorList>
    </citation>
    <scope>NUCLEOTIDE SEQUENCE [LARGE SCALE GENOMIC DNA]</scope>
    <source>
        <strain evidence="20 21">ITR2</strain>
    </source>
</reference>
<evidence type="ECO:0000256" key="5">
    <source>
        <dbReference type="ARBA" id="ARBA00013200"/>
    </source>
</evidence>
<comment type="catalytic activity">
    <reaction evidence="17 19">
        <text>alpha-ribazole + adenosylcob(III)inamide-GDP = adenosylcob(III)alamin + GMP + H(+)</text>
        <dbReference type="Rhea" id="RHEA:16049"/>
        <dbReference type="ChEBI" id="CHEBI:10329"/>
        <dbReference type="ChEBI" id="CHEBI:15378"/>
        <dbReference type="ChEBI" id="CHEBI:18408"/>
        <dbReference type="ChEBI" id="CHEBI:58115"/>
        <dbReference type="ChEBI" id="CHEBI:60487"/>
        <dbReference type="EC" id="2.7.8.26"/>
    </reaction>
</comment>
<keyword evidence="21" id="KW-1185">Reference proteome</keyword>
<evidence type="ECO:0000256" key="14">
    <source>
        <dbReference type="ARBA" id="ARBA00025228"/>
    </source>
</evidence>
<keyword evidence="9 19" id="KW-0808">Transferase</keyword>
<comment type="caution">
    <text evidence="20">The sequence shown here is derived from an EMBL/GenBank/DDBJ whole genome shotgun (WGS) entry which is preliminary data.</text>
</comment>
<evidence type="ECO:0000256" key="13">
    <source>
        <dbReference type="ARBA" id="ARBA00023136"/>
    </source>
</evidence>
<comment type="subcellular location">
    <subcellularLocation>
        <location evidence="2 19">Cell membrane</location>
        <topology evidence="2 19">Multi-pass membrane protein</topology>
    </subcellularLocation>
</comment>
<dbReference type="NCBIfam" id="TIGR00317">
    <property type="entry name" value="cobS"/>
    <property type="match status" value="1"/>
</dbReference>
<evidence type="ECO:0000256" key="17">
    <source>
        <dbReference type="ARBA" id="ARBA00048623"/>
    </source>
</evidence>
<gene>
    <name evidence="19 20" type="primary">cobS</name>
    <name evidence="20" type="ORF">JJB07_04080</name>
</gene>
<evidence type="ECO:0000256" key="15">
    <source>
        <dbReference type="ARBA" id="ARBA00032605"/>
    </source>
</evidence>
<proteinExistence type="inferred from homology"/>
<evidence type="ECO:0000256" key="10">
    <source>
        <dbReference type="ARBA" id="ARBA00022692"/>
    </source>
</evidence>
<protein>
    <recommendedName>
        <fullName evidence="6 19">Adenosylcobinamide-GDP ribazoletransferase</fullName>
        <ecNumber evidence="5 19">2.7.8.26</ecNumber>
    </recommendedName>
    <alternativeName>
        <fullName evidence="16 19">Cobalamin synthase</fullName>
    </alternativeName>
    <alternativeName>
        <fullName evidence="15 19">Cobalamin-5'-phosphate synthase</fullName>
    </alternativeName>
</protein>
<comment type="function">
    <text evidence="14 19">Joins adenosylcobinamide-GDP and alpha-ribazole to generate adenosylcobalamin (Ado-cobalamin). Also synthesizes adenosylcobalamin 5'-phosphate from adenosylcobinamide-GDP and alpha-ribazole 5'-phosphate.</text>
</comment>
<evidence type="ECO:0000256" key="18">
    <source>
        <dbReference type="ARBA" id="ARBA00049504"/>
    </source>
</evidence>
<evidence type="ECO:0000256" key="3">
    <source>
        <dbReference type="ARBA" id="ARBA00004663"/>
    </source>
</evidence>
<dbReference type="EC" id="2.7.8.26" evidence="5 19"/>
<keyword evidence="11 19" id="KW-0460">Magnesium</keyword>
<evidence type="ECO:0000313" key="20">
    <source>
        <dbReference type="EMBL" id="MBL0385820.1"/>
    </source>
</evidence>
<dbReference type="PANTHER" id="PTHR34148:SF1">
    <property type="entry name" value="ADENOSYLCOBINAMIDE-GDP RIBAZOLETRANSFERASE"/>
    <property type="match status" value="1"/>
</dbReference>
<evidence type="ECO:0000313" key="21">
    <source>
        <dbReference type="Proteomes" id="UP000602284"/>
    </source>
</evidence>
<keyword evidence="10 19" id="KW-0812">Transmembrane</keyword>
<evidence type="ECO:0000256" key="4">
    <source>
        <dbReference type="ARBA" id="ARBA00010561"/>
    </source>
</evidence>
<dbReference type="GO" id="GO:0051073">
    <property type="term" value="F:adenosylcobinamide-GDP ribazoletransferase activity"/>
    <property type="evidence" value="ECO:0007669"/>
    <property type="project" value="UniProtKB-EC"/>
</dbReference>
<feature type="transmembrane region" description="Helical" evidence="19">
    <location>
        <begin position="104"/>
        <end position="126"/>
    </location>
</feature>